<dbReference type="PANTHER" id="PTHR34406:SF1">
    <property type="entry name" value="PROTEIN YCEI"/>
    <property type="match status" value="1"/>
</dbReference>
<name>A0A2W6MWJ7_9HELI</name>
<organism evidence="3 4">
    <name type="scientific">Helicobacter valdiviensis</name>
    <dbReference type="NCBI Taxonomy" id="1458358"/>
    <lineage>
        <taxon>Bacteria</taxon>
        <taxon>Pseudomonadati</taxon>
        <taxon>Campylobacterota</taxon>
        <taxon>Epsilonproteobacteria</taxon>
        <taxon>Campylobacterales</taxon>
        <taxon>Helicobacteraceae</taxon>
        <taxon>Helicobacter</taxon>
    </lineage>
</organism>
<accession>A0A2W6MWJ7</accession>
<evidence type="ECO:0000313" key="4">
    <source>
        <dbReference type="Proteomes" id="UP000249746"/>
    </source>
</evidence>
<dbReference type="PANTHER" id="PTHR34406">
    <property type="entry name" value="PROTEIN YCEI"/>
    <property type="match status" value="1"/>
</dbReference>
<comment type="caution">
    <text evidence="3">The sequence shown here is derived from an EMBL/GenBank/DDBJ whole genome shotgun (WGS) entry which is preliminary data.</text>
</comment>
<reference evidence="3 4" key="1">
    <citation type="submission" date="2017-03" db="EMBL/GenBank/DDBJ databases">
        <title>Genomic and clinical evidence uncovers the enterohepatic species Helicobacter valdiviensis as a potential human intestinal pathogen.</title>
        <authorList>
            <person name="Fresia P."/>
            <person name="Jara R."/>
            <person name="Sierra R."/>
            <person name="Ferres I."/>
            <person name="Greif G."/>
            <person name="Iraola G."/>
            <person name="Collado L."/>
        </authorList>
    </citation>
    <scope>NUCLEOTIDE SEQUENCE [LARGE SCALE GENOMIC DNA]</scope>
    <source>
        <strain evidence="3 4">WBE14</strain>
    </source>
</reference>
<dbReference type="Proteomes" id="UP000249746">
    <property type="component" value="Unassembled WGS sequence"/>
</dbReference>
<gene>
    <name evidence="3" type="ORF">B6S12_01615</name>
</gene>
<dbReference type="RefSeq" id="WP_111229087.1">
    <property type="nucleotide sequence ID" value="NZ_NBIU01000003.1"/>
</dbReference>
<feature type="domain" description="Lipid/polyisoprenoid-binding YceI-like" evidence="2">
    <location>
        <begin position="22"/>
        <end position="178"/>
    </location>
</feature>
<protein>
    <submittedName>
        <fullName evidence="3">Polyisoprenoid-binding protein</fullName>
    </submittedName>
</protein>
<dbReference type="EMBL" id="NBIU01000003">
    <property type="protein sequence ID" value="PZT48777.1"/>
    <property type="molecule type" value="Genomic_DNA"/>
</dbReference>
<dbReference type="Pfam" id="PF04264">
    <property type="entry name" value="YceI"/>
    <property type="match status" value="1"/>
</dbReference>
<dbReference type="Gene3D" id="2.40.128.110">
    <property type="entry name" value="Lipid/polyisoprenoid-binding, YceI-like"/>
    <property type="match status" value="1"/>
</dbReference>
<dbReference type="OrthoDB" id="9811006at2"/>
<dbReference type="SUPFAM" id="SSF101874">
    <property type="entry name" value="YceI-like"/>
    <property type="match status" value="1"/>
</dbReference>
<evidence type="ECO:0000259" key="2">
    <source>
        <dbReference type="SMART" id="SM00867"/>
    </source>
</evidence>
<dbReference type="SMART" id="SM00867">
    <property type="entry name" value="YceI"/>
    <property type="match status" value="1"/>
</dbReference>
<evidence type="ECO:0000313" key="3">
    <source>
        <dbReference type="EMBL" id="PZT48777.1"/>
    </source>
</evidence>
<proteinExistence type="predicted"/>
<dbReference type="InterPro" id="IPR007372">
    <property type="entry name" value="Lipid/polyisoprenoid-bd_YceI"/>
</dbReference>
<feature type="chain" id="PRO_5015881901" evidence="1">
    <location>
        <begin position="21"/>
        <end position="180"/>
    </location>
</feature>
<keyword evidence="1" id="KW-0732">Signal</keyword>
<feature type="signal peptide" evidence="1">
    <location>
        <begin position="1"/>
        <end position="20"/>
    </location>
</feature>
<sequence>MNKFLKISAIVAMLSLPALATPYALDNANSKVDFKVSHLKLTNVDGKFTKFSAVIDYDESKKVLNTFEGNVEIASVDTASTQRDNHLRAPDIFNAEKYPAMTFKMTKMEAGKIYGNLTIKDKTKEVVFSGTPKLEGKILKINATTKIKRSDFGVVWESSLKDSLVGDEVEILLSLSANAQ</sequence>
<dbReference type="AlphaFoldDB" id="A0A2W6MWJ7"/>
<dbReference type="InterPro" id="IPR036761">
    <property type="entry name" value="TTHA0802/YceI-like_sf"/>
</dbReference>
<evidence type="ECO:0000256" key="1">
    <source>
        <dbReference type="SAM" id="SignalP"/>
    </source>
</evidence>
<keyword evidence="4" id="KW-1185">Reference proteome</keyword>